<dbReference type="GO" id="GO:0141052">
    <property type="term" value="F:histone H3 demethylase activity"/>
    <property type="evidence" value="ECO:0007669"/>
    <property type="project" value="UniProtKB-ARBA"/>
</dbReference>
<evidence type="ECO:0000256" key="1">
    <source>
        <dbReference type="ARBA" id="ARBA00022723"/>
    </source>
</evidence>
<organism evidence="4 5">
    <name type="scientific">Paramecium tetraurelia</name>
    <dbReference type="NCBI Taxonomy" id="5888"/>
    <lineage>
        <taxon>Eukaryota</taxon>
        <taxon>Sar</taxon>
        <taxon>Alveolata</taxon>
        <taxon>Ciliophora</taxon>
        <taxon>Intramacronucleata</taxon>
        <taxon>Oligohymenophorea</taxon>
        <taxon>Peniculida</taxon>
        <taxon>Parameciidae</taxon>
        <taxon>Paramecium</taxon>
    </lineage>
</organism>
<dbReference type="RefSeq" id="XP_001432503.1">
    <property type="nucleotide sequence ID" value="XM_001432466.1"/>
</dbReference>
<reference evidence="4 5" key="1">
    <citation type="journal article" date="2006" name="Nature">
        <title>Global trends of whole-genome duplications revealed by the ciliate Paramecium tetraurelia.</title>
        <authorList>
            <consortium name="Genoscope"/>
            <person name="Aury J.-M."/>
            <person name="Jaillon O."/>
            <person name="Duret L."/>
            <person name="Noel B."/>
            <person name="Jubin C."/>
            <person name="Porcel B.M."/>
            <person name="Segurens B."/>
            <person name="Daubin V."/>
            <person name="Anthouard V."/>
            <person name="Aiach N."/>
            <person name="Arnaiz O."/>
            <person name="Billaut A."/>
            <person name="Beisson J."/>
            <person name="Blanc I."/>
            <person name="Bouhouche K."/>
            <person name="Camara F."/>
            <person name="Duharcourt S."/>
            <person name="Guigo R."/>
            <person name="Gogendeau D."/>
            <person name="Katinka M."/>
            <person name="Keller A.-M."/>
            <person name="Kissmehl R."/>
            <person name="Klotz C."/>
            <person name="Koll F."/>
            <person name="Le Moue A."/>
            <person name="Lepere C."/>
            <person name="Malinsky S."/>
            <person name="Nowacki M."/>
            <person name="Nowak J.K."/>
            <person name="Plattner H."/>
            <person name="Poulain J."/>
            <person name="Ruiz F."/>
            <person name="Serrano V."/>
            <person name="Zagulski M."/>
            <person name="Dessen P."/>
            <person name="Betermier M."/>
            <person name="Weissenbach J."/>
            <person name="Scarpelli C."/>
            <person name="Schachter V."/>
            <person name="Sperling L."/>
            <person name="Meyer E."/>
            <person name="Cohen J."/>
            <person name="Wincker P."/>
        </authorList>
    </citation>
    <scope>NUCLEOTIDE SEQUENCE [LARGE SCALE GENOMIC DNA]</scope>
    <source>
        <strain evidence="4 5">Stock d4-2</strain>
    </source>
</reference>
<keyword evidence="2" id="KW-0408">Iron</keyword>
<protein>
    <submittedName>
        <fullName evidence="4">Uncharacterized protein</fullName>
    </submittedName>
</protein>
<proteinExistence type="predicted"/>
<feature type="region of interest" description="Disordered" evidence="3">
    <location>
        <begin position="1"/>
        <end position="20"/>
    </location>
</feature>
<dbReference type="PANTHER" id="PTHR10694">
    <property type="entry name" value="LYSINE-SPECIFIC DEMETHYLASE"/>
    <property type="match status" value="1"/>
</dbReference>
<evidence type="ECO:0000256" key="3">
    <source>
        <dbReference type="SAM" id="MobiDB-lite"/>
    </source>
</evidence>
<feature type="compositionally biased region" description="Basic residues" evidence="3">
    <location>
        <begin position="1"/>
        <end position="14"/>
    </location>
</feature>
<keyword evidence="1" id="KW-0479">Metal-binding</keyword>
<keyword evidence="5" id="KW-1185">Reference proteome</keyword>
<dbReference type="GO" id="GO:0032452">
    <property type="term" value="F:histone demethylase activity"/>
    <property type="evidence" value="ECO:0000318"/>
    <property type="project" value="GO_Central"/>
</dbReference>
<dbReference type="Proteomes" id="UP000000600">
    <property type="component" value="Unassembled WGS sequence"/>
</dbReference>
<name>A0C2T9_PARTE</name>
<dbReference type="GO" id="GO:0000785">
    <property type="term" value="C:chromatin"/>
    <property type="evidence" value="ECO:0000318"/>
    <property type="project" value="GO_Central"/>
</dbReference>
<dbReference type="eggNOG" id="KOG1246">
    <property type="taxonomic scope" value="Eukaryota"/>
</dbReference>
<evidence type="ECO:0000313" key="4">
    <source>
        <dbReference type="EMBL" id="CAK65106.1"/>
    </source>
</evidence>
<dbReference type="EMBL" id="CT868036">
    <property type="protein sequence ID" value="CAK65106.1"/>
    <property type="molecule type" value="Genomic_DNA"/>
</dbReference>
<accession>A0C2T9</accession>
<evidence type="ECO:0000256" key="2">
    <source>
        <dbReference type="ARBA" id="ARBA00023004"/>
    </source>
</evidence>
<dbReference type="GO" id="GO:0005634">
    <property type="term" value="C:nucleus"/>
    <property type="evidence" value="ECO:0000318"/>
    <property type="project" value="GO_Central"/>
</dbReference>
<dbReference type="InParanoid" id="A0C2T9"/>
<sequence>MIHTNKHSKKARKSKNSDDFTEPNLKLLLERFPYTIRDFQFKDVPVLLIDQTFFNDPFGIVKLIPPPDLVVPNQKFFSQLGSRLQGKRIQTRIQTLNNKRAGEVFSCFRVDFFGSNTKGFTVQEYMNLANKFDCAHRLQGVREVSNQIRQNEIEFCIEVEYAEDLLASKYTTGYQEGQIGNPNGIKKNLNSIIQVLQEKNEINGISVFWLYLGIKYANFCWHKENLNLYSVNYMHAGAAKTRFPLEWLLCKVALMAEQIGFTKQTWQKLYEKFKQMMDLEISKRNFILNLYDQVKTIQFANQQEKYDRSVCKICSNYMFLSYVFAGNNIILNFTGCLKKGCISHKMHLCLQYLSIFDTIVKNCRGCWLCQSPKSEQRGRDLILFILYFNRKQGIKLTIKKITNCLCMSEIDNTSQENTLELPKFEETLPDFKPEPRKDLKYEIKHEPKSSFGQSSKDLIEQYKSKFNAFKQLSDDQQPLAMEPSVIEKSEKSDIWRSDAEILKSPKEWDWNILGSKKASTTNNQIQFDVHVPDPMVSEQEHKAQIAQHRQMILGVLDQRIEPGLKLPQSHQPQKPIVGEQQHSNYQNILEKFRSASSLDDLTTLFNTVQQRKVVDQAAPQQQQQEDLFSNLDIRRNKKAETQIQQYKTPSKSQEEIFEYGSGNRTTSFFQKKPSAQKQPLQSPSLGNHFNYRSDQSVTSKVTQNMNFQVDVKDHSKTSKRKEELQSFMGKLGLGKYDTPKVVINLESNAQSNSTIDRMRQYVNGTPISARKSGGGLGDLINERSLNTTTFKQQIKSYHKSGSKQDAQGRMSADTQNLSEQSLRNLHLKLVHQQKNGIGNSGLKYARC</sequence>
<dbReference type="GeneID" id="5018288"/>
<dbReference type="STRING" id="5888.A0C2T9"/>
<dbReference type="GO" id="GO:0010468">
    <property type="term" value="P:regulation of gene expression"/>
    <property type="evidence" value="ECO:0000318"/>
    <property type="project" value="GO_Central"/>
</dbReference>
<dbReference type="OMA" id="CKVALMA"/>
<dbReference type="GO" id="GO:0006338">
    <property type="term" value="P:chromatin remodeling"/>
    <property type="evidence" value="ECO:0000318"/>
    <property type="project" value="GO_Central"/>
</dbReference>
<dbReference type="KEGG" id="ptm:GSPATT00034584001"/>
<gene>
    <name evidence="4" type="ORF">GSPATT00034584001</name>
</gene>
<dbReference type="PANTHER" id="PTHR10694:SF33">
    <property type="entry name" value="LYSINE-SPECIFIC DEMETHYLASE 5"/>
    <property type="match status" value="1"/>
</dbReference>
<evidence type="ECO:0000313" key="5">
    <source>
        <dbReference type="Proteomes" id="UP000000600"/>
    </source>
</evidence>
<dbReference type="HOGENOM" id="CLU_336659_0_0_1"/>
<dbReference type="OrthoDB" id="9547406at2759"/>
<dbReference type="AlphaFoldDB" id="A0C2T9"/>
<feature type="region of interest" description="Disordered" evidence="3">
    <location>
        <begin position="793"/>
        <end position="814"/>
    </location>
</feature>
<dbReference type="GO" id="GO:0046872">
    <property type="term" value="F:metal ion binding"/>
    <property type="evidence" value="ECO:0007669"/>
    <property type="project" value="UniProtKB-KW"/>
</dbReference>
<dbReference type="Gene3D" id="2.60.120.650">
    <property type="entry name" value="Cupin"/>
    <property type="match status" value="1"/>
</dbReference>